<comment type="caution">
    <text evidence="1">The sequence shown here is derived from an EMBL/GenBank/DDBJ whole genome shotgun (WGS) entry which is preliminary data.</text>
</comment>
<dbReference type="EMBL" id="ATHL01000039">
    <property type="protein sequence ID" value="EQB18460.1"/>
    <property type="molecule type" value="Genomic_DNA"/>
</dbReference>
<accession>T0J2V7</accession>
<name>T0J2V7_9SPHN</name>
<sequence>MLRYACNDDQAVGAVEITLFGQRKDSFIRAKGLFDSKQLPAWFMQFIAQGWRFALLSLTVREHEQD</sequence>
<dbReference type="Proteomes" id="UP000015527">
    <property type="component" value="Unassembled WGS sequence"/>
</dbReference>
<keyword evidence="2" id="KW-1185">Reference proteome</keyword>
<evidence type="ECO:0000313" key="1">
    <source>
        <dbReference type="EMBL" id="EQB18460.1"/>
    </source>
</evidence>
<protein>
    <submittedName>
        <fullName evidence="1">Uncharacterized protein</fullName>
    </submittedName>
</protein>
<gene>
    <name evidence="1" type="ORF">L284_04610</name>
</gene>
<proteinExistence type="predicted"/>
<evidence type="ECO:0000313" key="2">
    <source>
        <dbReference type="Proteomes" id="UP000015527"/>
    </source>
</evidence>
<reference evidence="1 2" key="1">
    <citation type="journal article" date="2013" name="Genome Announc.">
        <title>Genome Sequence of Novosphingobium lindaniclasticum LE124T, Isolated from a Hexachlorocyclohexane Dumpsite.</title>
        <authorList>
            <person name="Saxena A."/>
            <person name="Nayyar N."/>
            <person name="Sangwan N."/>
            <person name="Kumari R."/>
            <person name="Khurana J.P."/>
            <person name="Lal R."/>
        </authorList>
    </citation>
    <scope>NUCLEOTIDE SEQUENCE [LARGE SCALE GENOMIC DNA]</scope>
    <source>
        <strain evidence="1 2">LE124</strain>
    </source>
</reference>
<dbReference type="PATRIC" id="fig|1096930.3.peg.906"/>
<organism evidence="1 2">
    <name type="scientific">Novosphingobium lindaniclasticum LE124</name>
    <dbReference type="NCBI Taxonomy" id="1096930"/>
    <lineage>
        <taxon>Bacteria</taxon>
        <taxon>Pseudomonadati</taxon>
        <taxon>Pseudomonadota</taxon>
        <taxon>Alphaproteobacteria</taxon>
        <taxon>Sphingomonadales</taxon>
        <taxon>Sphingomonadaceae</taxon>
        <taxon>Novosphingobium</taxon>
    </lineage>
</organism>
<dbReference type="AlphaFoldDB" id="T0J2V7"/>